<proteinExistence type="inferred from homology"/>
<keyword evidence="3" id="KW-0540">Nuclease</keyword>
<comment type="subcellular location">
    <subcellularLocation>
        <location evidence="1">Nucleus</location>
    </subcellularLocation>
</comment>
<evidence type="ECO:0000259" key="15">
    <source>
        <dbReference type="Pfam" id="PF12706"/>
    </source>
</evidence>
<dbReference type="InterPro" id="IPR011084">
    <property type="entry name" value="DRMBL"/>
</dbReference>
<evidence type="ECO:0000256" key="13">
    <source>
        <dbReference type="SAM" id="MobiDB-lite"/>
    </source>
</evidence>
<organism evidence="16 17">
    <name type="scientific">Cadophora malorum</name>
    <dbReference type="NCBI Taxonomy" id="108018"/>
    <lineage>
        <taxon>Eukaryota</taxon>
        <taxon>Fungi</taxon>
        <taxon>Dikarya</taxon>
        <taxon>Ascomycota</taxon>
        <taxon>Pezizomycotina</taxon>
        <taxon>Leotiomycetes</taxon>
        <taxon>Helotiales</taxon>
        <taxon>Ploettnerulaceae</taxon>
        <taxon>Cadophora</taxon>
    </lineage>
</organism>
<feature type="region of interest" description="Disordered" evidence="13">
    <location>
        <begin position="616"/>
        <end position="679"/>
    </location>
</feature>
<evidence type="ECO:0000256" key="12">
    <source>
        <dbReference type="ARBA" id="ARBA00042677"/>
    </source>
</evidence>
<dbReference type="GO" id="GO:0005634">
    <property type="term" value="C:nucleus"/>
    <property type="evidence" value="ECO:0007669"/>
    <property type="project" value="UniProtKB-SubCell"/>
</dbReference>
<keyword evidence="10" id="KW-0539">Nucleus</keyword>
<dbReference type="GO" id="GO:0006310">
    <property type="term" value="P:DNA recombination"/>
    <property type="evidence" value="ECO:0007669"/>
    <property type="project" value="UniProtKB-KW"/>
</dbReference>
<dbReference type="GO" id="GO:0004519">
    <property type="term" value="F:endonuclease activity"/>
    <property type="evidence" value="ECO:0007669"/>
    <property type="project" value="UniProtKB-KW"/>
</dbReference>
<evidence type="ECO:0000256" key="11">
    <source>
        <dbReference type="ARBA" id="ARBA00039759"/>
    </source>
</evidence>
<dbReference type="OrthoDB" id="5561659at2759"/>
<name>A0A8H8BS84_9HELO</name>
<comment type="caution">
    <text evidence="16">The sequence shown here is derived from an EMBL/GenBank/DDBJ whole genome shotgun (WGS) entry which is preliminary data.</text>
</comment>
<dbReference type="GO" id="GO:0006303">
    <property type="term" value="P:double-strand break repair via nonhomologous end joining"/>
    <property type="evidence" value="ECO:0007669"/>
    <property type="project" value="TreeGrafter"/>
</dbReference>
<evidence type="ECO:0000256" key="7">
    <source>
        <dbReference type="ARBA" id="ARBA00022839"/>
    </source>
</evidence>
<dbReference type="Proteomes" id="UP000664132">
    <property type="component" value="Unassembled WGS sequence"/>
</dbReference>
<dbReference type="EMBL" id="JAFJYH010000048">
    <property type="protein sequence ID" value="KAG4422466.1"/>
    <property type="molecule type" value="Genomic_DNA"/>
</dbReference>
<reference evidence="16" key="1">
    <citation type="submission" date="2021-02" db="EMBL/GenBank/DDBJ databases">
        <title>Genome sequence Cadophora malorum strain M34.</title>
        <authorList>
            <person name="Stefanovic E."/>
            <person name="Vu D."/>
            <person name="Scully C."/>
            <person name="Dijksterhuis J."/>
            <person name="Roader J."/>
            <person name="Houbraken J."/>
        </authorList>
    </citation>
    <scope>NUCLEOTIDE SEQUENCE</scope>
    <source>
        <strain evidence="16">M34</strain>
    </source>
</reference>
<keyword evidence="9" id="KW-0234">DNA repair</keyword>
<evidence type="ECO:0000256" key="3">
    <source>
        <dbReference type="ARBA" id="ARBA00022722"/>
    </source>
</evidence>
<keyword evidence="6" id="KW-0378">Hydrolase</keyword>
<evidence type="ECO:0000256" key="4">
    <source>
        <dbReference type="ARBA" id="ARBA00022759"/>
    </source>
</evidence>
<dbReference type="PANTHER" id="PTHR23240">
    <property type="entry name" value="DNA CROSS-LINK REPAIR PROTEIN PSO2/SNM1-RELATED"/>
    <property type="match status" value="1"/>
</dbReference>
<evidence type="ECO:0000256" key="1">
    <source>
        <dbReference type="ARBA" id="ARBA00004123"/>
    </source>
</evidence>
<dbReference type="PANTHER" id="PTHR23240:SF8">
    <property type="entry name" value="PROTEIN ARTEMIS"/>
    <property type="match status" value="1"/>
</dbReference>
<dbReference type="SUPFAM" id="SSF56281">
    <property type="entry name" value="Metallo-hydrolase/oxidoreductase"/>
    <property type="match status" value="1"/>
</dbReference>
<protein>
    <recommendedName>
        <fullName evidence="11">Protein artemis</fullName>
    </recommendedName>
    <alternativeName>
        <fullName evidence="12">DNA cross-link repair 1C protein</fullName>
    </alternativeName>
</protein>
<feature type="domain" description="DNA repair metallo-beta-lactamase" evidence="14">
    <location>
        <begin position="429"/>
        <end position="461"/>
    </location>
</feature>
<dbReference type="InterPro" id="IPR036866">
    <property type="entry name" value="RibonucZ/Hydroxyglut_hydro"/>
</dbReference>
<dbReference type="Pfam" id="PF12706">
    <property type="entry name" value="Lactamase_B_2"/>
    <property type="match status" value="1"/>
</dbReference>
<gene>
    <name evidence="16" type="ORF">IFR04_004367</name>
</gene>
<dbReference type="GO" id="GO:0000723">
    <property type="term" value="P:telomere maintenance"/>
    <property type="evidence" value="ECO:0007669"/>
    <property type="project" value="TreeGrafter"/>
</dbReference>
<dbReference type="GO" id="GO:0036297">
    <property type="term" value="P:interstrand cross-link repair"/>
    <property type="evidence" value="ECO:0007669"/>
    <property type="project" value="TreeGrafter"/>
</dbReference>
<comment type="similarity">
    <text evidence="2">Belongs to the DNA repair metallo-beta-lactamase (DRMBL) family.</text>
</comment>
<keyword evidence="17" id="KW-1185">Reference proteome</keyword>
<dbReference type="AlphaFoldDB" id="A0A8H8BS84"/>
<evidence type="ECO:0000256" key="5">
    <source>
        <dbReference type="ARBA" id="ARBA00022763"/>
    </source>
</evidence>
<feature type="region of interest" description="Disordered" evidence="13">
    <location>
        <begin position="783"/>
        <end position="807"/>
    </location>
</feature>
<sequence length="930" mass="104466">MSTFKGVMEGFEDIRVDYFRPTSGLPNPRACFLSHVHSDHLQGLESKLWRTSPIYCSPATREILLRLETRINRIGYETKVLEARKVQYGHLEKLLKPIPLETPTEIELKPGVRLQITLFDANHCTGAVMFLFELDGTAVLYTGDIRSEPWFVNSLTRNPLLIEYTSGLKTLDCIYLDTSNTVPRIFPPKADGLRELLEKVSKYPQDTVFHFTAWTYGYEEVWMALSKALKSQIHVSKYAYGVYKSLRGETIDKKAPPTNFHVHEGAALTGYTCGNGFQPGCLTTDPNVRLHSCEKGIKCPLLNDKTVWIQPIVRRREDGTDEAEPAVVQAGNDLSGCPQIEFDEDVDIDQLMTLFSEALDSVKEDVRQLLSKILDTPGRVLSLADFGLDEVDGNVSLVQLAAAIIRTVTEQNRDDPISSREQGTYQALPKVITFPYSRHSSYDELCDLLKVFKPKDVWPCTEDPYQWHEVGISVEELFGRECSGTIFRYDQEMIKKVAEAEPPHVHIQSQTTASSRLSDSISPLSKRRHYLATLSPVDEHDGTSRFLLKDLDVEAAPLLLHIAESEVSSPVEPKFIQRNEQGRLRSFDAHANELDVVSRAPKSVSKVPLNLRRKSSFTDLETPNKRSRLSLDGSNSPAPVSLTGQRSNPYSISSDDSDSDNPDTPGSTEDSGEPQVRNNSLTFFDPVDEVYRCLACSHEVWGGENGTCTRCDEGAFEPPYVEETFGHTGPLPQITLDEYMDEVVVDSTVVKELVGDCLDYGSSAYDSQDSADKFDEEYEVNSFIDDEEIPEPESEEDESQSSSSEVDWEAKFKELQTQHLGLQNNFDDLAERHYEFQREVLGSEMSDDDDDIDEDDFDENGMLIVDVTPPDPVATDIVLSQAREQSQESEVSDERIRHRAEAFEAARDGGWHDVELASVSGNHTHAEIEL</sequence>
<dbReference type="InterPro" id="IPR001279">
    <property type="entry name" value="Metallo-B-lactamas"/>
</dbReference>
<keyword evidence="5" id="KW-0227">DNA damage</keyword>
<dbReference type="Gene3D" id="3.60.15.10">
    <property type="entry name" value="Ribonuclease Z/Hydroxyacylglutathione hydrolase-like"/>
    <property type="match status" value="1"/>
</dbReference>
<feature type="compositionally biased region" description="Polar residues" evidence="13">
    <location>
        <begin position="632"/>
        <end position="652"/>
    </location>
</feature>
<dbReference type="Pfam" id="PF07522">
    <property type="entry name" value="DRMBL"/>
    <property type="match status" value="1"/>
</dbReference>
<evidence type="ECO:0000256" key="8">
    <source>
        <dbReference type="ARBA" id="ARBA00023172"/>
    </source>
</evidence>
<evidence type="ECO:0000256" key="2">
    <source>
        <dbReference type="ARBA" id="ARBA00010304"/>
    </source>
</evidence>
<dbReference type="GO" id="GO:0035312">
    <property type="term" value="F:5'-3' DNA exonuclease activity"/>
    <property type="evidence" value="ECO:0007669"/>
    <property type="project" value="TreeGrafter"/>
</dbReference>
<keyword evidence="7" id="KW-0269">Exonuclease</keyword>
<evidence type="ECO:0000313" key="17">
    <source>
        <dbReference type="Proteomes" id="UP000664132"/>
    </source>
</evidence>
<keyword evidence="8" id="KW-0233">DNA recombination</keyword>
<evidence type="ECO:0000313" key="16">
    <source>
        <dbReference type="EMBL" id="KAG4422466.1"/>
    </source>
</evidence>
<feature type="compositionally biased region" description="Acidic residues" evidence="13">
    <location>
        <begin position="783"/>
        <end position="799"/>
    </location>
</feature>
<evidence type="ECO:0000256" key="6">
    <source>
        <dbReference type="ARBA" id="ARBA00022801"/>
    </source>
</evidence>
<feature type="domain" description="Metallo-beta-lactamase" evidence="15">
    <location>
        <begin position="22"/>
        <end position="146"/>
    </location>
</feature>
<keyword evidence="4" id="KW-0255">Endonuclease</keyword>
<evidence type="ECO:0000256" key="10">
    <source>
        <dbReference type="ARBA" id="ARBA00023242"/>
    </source>
</evidence>
<dbReference type="GO" id="GO:0003684">
    <property type="term" value="F:damaged DNA binding"/>
    <property type="evidence" value="ECO:0007669"/>
    <property type="project" value="TreeGrafter"/>
</dbReference>
<evidence type="ECO:0000259" key="14">
    <source>
        <dbReference type="Pfam" id="PF07522"/>
    </source>
</evidence>
<accession>A0A8H8BS84</accession>
<evidence type="ECO:0000256" key="9">
    <source>
        <dbReference type="ARBA" id="ARBA00023204"/>
    </source>
</evidence>